<dbReference type="SUPFAM" id="SSF82689">
    <property type="entry name" value="Mechanosensitive channel protein MscS (YggB), C-terminal domain"/>
    <property type="match status" value="1"/>
</dbReference>
<gene>
    <name evidence="8" type="ORF">ENF18_03190</name>
</gene>
<reference evidence="8" key="1">
    <citation type="journal article" date="2020" name="mSystems">
        <title>Genome- and Community-Level Interaction Insights into Carbon Utilization and Element Cycling Functions of Hydrothermarchaeota in Hydrothermal Sediment.</title>
        <authorList>
            <person name="Zhou Z."/>
            <person name="Liu Y."/>
            <person name="Xu W."/>
            <person name="Pan J."/>
            <person name="Luo Z.H."/>
            <person name="Li M."/>
        </authorList>
    </citation>
    <scope>NUCLEOTIDE SEQUENCE [LARGE SCALE GENOMIC DNA]</scope>
    <source>
        <strain evidence="8">HyVt-102</strain>
    </source>
</reference>
<dbReference type="Gene3D" id="2.30.30.60">
    <property type="match status" value="1"/>
</dbReference>
<proteinExistence type="predicted"/>
<evidence type="ECO:0000313" key="8">
    <source>
        <dbReference type="EMBL" id="HDI82779.1"/>
    </source>
</evidence>
<comment type="caution">
    <text evidence="8">The sequence shown here is derived from an EMBL/GenBank/DDBJ whole genome shotgun (WGS) entry which is preliminary data.</text>
</comment>
<name>A0A7C0ZD11_UNCW3</name>
<dbReference type="PANTHER" id="PTHR30566">
    <property type="entry name" value="YNAI-RELATED MECHANOSENSITIVE ION CHANNEL"/>
    <property type="match status" value="1"/>
</dbReference>
<protein>
    <submittedName>
        <fullName evidence="8">Mechanosensitive ion channel family protein</fullName>
    </submittedName>
</protein>
<dbReference type="Proteomes" id="UP000885847">
    <property type="component" value="Unassembled WGS sequence"/>
</dbReference>
<keyword evidence="2" id="KW-1003">Cell membrane</keyword>
<evidence type="ECO:0000256" key="3">
    <source>
        <dbReference type="ARBA" id="ARBA00022692"/>
    </source>
</evidence>
<dbReference type="PANTHER" id="PTHR30566:SF5">
    <property type="entry name" value="MECHANOSENSITIVE ION CHANNEL PROTEIN 1, MITOCHONDRIAL-RELATED"/>
    <property type="match status" value="1"/>
</dbReference>
<evidence type="ECO:0000259" key="7">
    <source>
        <dbReference type="Pfam" id="PF00924"/>
    </source>
</evidence>
<feature type="transmembrane region" description="Helical" evidence="6">
    <location>
        <begin position="87"/>
        <end position="116"/>
    </location>
</feature>
<comment type="subcellular location">
    <subcellularLocation>
        <location evidence="1">Cell membrane</location>
        <topology evidence="1">Multi-pass membrane protein</topology>
    </subcellularLocation>
</comment>
<evidence type="ECO:0000256" key="1">
    <source>
        <dbReference type="ARBA" id="ARBA00004651"/>
    </source>
</evidence>
<dbReference type="InterPro" id="IPR010920">
    <property type="entry name" value="LSM_dom_sf"/>
</dbReference>
<sequence length="311" mass="35771">MNVFDTAEDIRNTIDLGSLPDVYSRLLMTGAIIVVLIGIRFLYNSLIIRKIKNIKTKYHWRKAGDYVLFFAGLLLIGRTWFVAVQSLATFVGIITAGLTIALRELLIDLAGWLFILTRRPFSLGDRIEIGDVKGDVIDIRAFKFTLLEVGNWVDGEQSTGRIVHVPNRDIFSKRIYNYTIGFRFIWNEVSIVITYESNYEKAKKIVEGIVEKHSANLPEKAEQKVIEAAQKFLIYYSSLTPIVYTRIVDYGVKLTMRYICSPKMRRVTEHRIYEDVIKAFAKEDDIDFAYPTYRIFKNPEEGKEGLRKGGT</sequence>
<dbReference type="InterPro" id="IPR006685">
    <property type="entry name" value="MscS_channel_2nd"/>
</dbReference>
<accession>A0A7C0ZD11</accession>
<dbReference type="GO" id="GO:0055085">
    <property type="term" value="P:transmembrane transport"/>
    <property type="evidence" value="ECO:0007669"/>
    <property type="project" value="InterPro"/>
</dbReference>
<dbReference type="AlphaFoldDB" id="A0A7C0ZD11"/>
<evidence type="ECO:0000256" key="4">
    <source>
        <dbReference type="ARBA" id="ARBA00022989"/>
    </source>
</evidence>
<keyword evidence="4 6" id="KW-1133">Transmembrane helix</keyword>
<organism evidence="8">
    <name type="scientific">candidate division WOR-3 bacterium</name>
    <dbReference type="NCBI Taxonomy" id="2052148"/>
    <lineage>
        <taxon>Bacteria</taxon>
        <taxon>Bacteria division WOR-3</taxon>
    </lineage>
</organism>
<feature type="transmembrane region" description="Helical" evidence="6">
    <location>
        <begin position="63"/>
        <end position="81"/>
    </location>
</feature>
<dbReference type="Gene3D" id="3.30.70.100">
    <property type="match status" value="1"/>
</dbReference>
<dbReference type="Pfam" id="PF00924">
    <property type="entry name" value="MS_channel_2nd"/>
    <property type="match status" value="1"/>
</dbReference>
<evidence type="ECO:0000256" key="5">
    <source>
        <dbReference type="ARBA" id="ARBA00023136"/>
    </source>
</evidence>
<dbReference type="EMBL" id="DQWE01000151">
    <property type="protein sequence ID" value="HDI82779.1"/>
    <property type="molecule type" value="Genomic_DNA"/>
</dbReference>
<keyword evidence="5 6" id="KW-0472">Membrane</keyword>
<dbReference type="InterPro" id="IPR011066">
    <property type="entry name" value="MscS_channel_C_sf"/>
</dbReference>
<feature type="domain" description="Mechanosensitive ion channel MscS" evidence="7">
    <location>
        <begin position="106"/>
        <end position="179"/>
    </location>
</feature>
<dbReference type="GO" id="GO:0005886">
    <property type="term" value="C:plasma membrane"/>
    <property type="evidence" value="ECO:0007669"/>
    <property type="project" value="UniProtKB-SubCell"/>
</dbReference>
<dbReference type="InterPro" id="IPR023408">
    <property type="entry name" value="MscS_beta-dom_sf"/>
</dbReference>
<evidence type="ECO:0000256" key="2">
    <source>
        <dbReference type="ARBA" id="ARBA00022475"/>
    </source>
</evidence>
<dbReference type="SUPFAM" id="SSF50182">
    <property type="entry name" value="Sm-like ribonucleoproteins"/>
    <property type="match status" value="1"/>
</dbReference>
<keyword evidence="3 6" id="KW-0812">Transmembrane</keyword>
<feature type="transmembrane region" description="Helical" evidence="6">
    <location>
        <begin position="22"/>
        <end position="43"/>
    </location>
</feature>
<evidence type="ECO:0000256" key="6">
    <source>
        <dbReference type="SAM" id="Phobius"/>
    </source>
</evidence>